<dbReference type="AlphaFoldDB" id="A0AAE8N516"/>
<feature type="compositionally biased region" description="Basic and acidic residues" evidence="1">
    <location>
        <begin position="234"/>
        <end position="288"/>
    </location>
</feature>
<dbReference type="PANTHER" id="PTHR28022">
    <property type="entry name" value="GPI MANNOSYLTRANSFERASE 2 SUBUNIT PGA1"/>
    <property type="match status" value="1"/>
</dbReference>
<dbReference type="EMBL" id="ONZQ02000013">
    <property type="protein sequence ID" value="SPO05704.1"/>
    <property type="molecule type" value="Genomic_DNA"/>
</dbReference>
<evidence type="ECO:0000313" key="5">
    <source>
        <dbReference type="Proteomes" id="UP001187682"/>
    </source>
</evidence>
<keyword evidence="5" id="KW-1185">Reference proteome</keyword>
<dbReference type="GO" id="GO:0000030">
    <property type="term" value="F:mannosyltransferase activity"/>
    <property type="evidence" value="ECO:0007669"/>
    <property type="project" value="TreeGrafter"/>
</dbReference>
<proteinExistence type="predicted"/>
<gene>
    <name evidence="4" type="ORF">DNG_08391</name>
</gene>
<dbReference type="GO" id="GO:0005789">
    <property type="term" value="C:endoplasmic reticulum membrane"/>
    <property type="evidence" value="ECO:0007669"/>
    <property type="project" value="TreeGrafter"/>
</dbReference>
<evidence type="ECO:0000256" key="1">
    <source>
        <dbReference type="SAM" id="MobiDB-lite"/>
    </source>
</evidence>
<sequence>MKLNSLSALTPSLAIVFTILLPQTLANTEKTIFIAPNASEAPGHPDGKSALYLTAIPRLTGTDFAIRANVSADFPSSSYPDGAETWVLLDDMTPGQRYEARIMWAATQPTSFTLDAFSLPRVMGDEKLLSSLSSFQSHLHGIKTLPYQLDSPPSSKLLLRIQAKADYFTDDEDLMNEVPGVLVDIALDPYVLNAVPQSLVPVLILLVLAVPVCWTVALLVSHRIVTAPMGSHSEAARDGINEKTGDSEASEVVKAKSEVAEKSEIKKPEVSKADTGGRRGKVESKKQK</sequence>
<evidence type="ECO:0000256" key="3">
    <source>
        <dbReference type="SAM" id="SignalP"/>
    </source>
</evidence>
<keyword evidence="2" id="KW-0472">Membrane</keyword>
<dbReference type="InterPro" id="IPR019433">
    <property type="entry name" value="GPI_ManTrfase_II_coact_Pga1"/>
</dbReference>
<organism evidence="4 5">
    <name type="scientific">Cephalotrichum gorgonifer</name>
    <dbReference type="NCBI Taxonomy" id="2041049"/>
    <lineage>
        <taxon>Eukaryota</taxon>
        <taxon>Fungi</taxon>
        <taxon>Dikarya</taxon>
        <taxon>Ascomycota</taxon>
        <taxon>Pezizomycotina</taxon>
        <taxon>Sordariomycetes</taxon>
        <taxon>Hypocreomycetidae</taxon>
        <taxon>Microascales</taxon>
        <taxon>Microascaceae</taxon>
        <taxon>Cephalotrichum</taxon>
    </lineage>
</organism>
<keyword evidence="2" id="KW-0812">Transmembrane</keyword>
<feature type="chain" id="PRO_5042054535" evidence="3">
    <location>
        <begin position="27"/>
        <end position="288"/>
    </location>
</feature>
<keyword evidence="2" id="KW-1133">Transmembrane helix</keyword>
<evidence type="ECO:0000313" key="4">
    <source>
        <dbReference type="EMBL" id="SPO05704.1"/>
    </source>
</evidence>
<evidence type="ECO:0000256" key="2">
    <source>
        <dbReference type="SAM" id="Phobius"/>
    </source>
</evidence>
<feature type="transmembrane region" description="Helical" evidence="2">
    <location>
        <begin position="199"/>
        <end position="220"/>
    </location>
</feature>
<accession>A0AAE8N516</accession>
<dbReference type="PANTHER" id="PTHR28022:SF1">
    <property type="entry name" value="GPI MANNOSYLTRANSFERASE 2 SUBUNIT PGA1"/>
    <property type="match status" value="1"/>
</dbReference>
<feature type="region of interest" description="Disordered" evidence="1">
    <location>
        <begin position="231"/>
        <end position="288"/>
    </location>
</feature>
<dbReference type="Proteomes" id="UP001187682">
    <property type="component" value="Unassembled WGS sequence"/>
</dbReference>
<keyword evidence="3" id="KW-0732">Signal</keyword>
<comment type="caution">
    <text evidence="4">The sequence shown here is derived from an EMBL/GenBank/DDBJ whole genome shotgun (WGS) entry which is preliminary data.</text>
</comment>
<dbReference type="GO" id="GO:0031501">
    <property type="term" value="C:mannosyltransferase complex"/>
    <property type="evidence" value="ECO:0007669"/>
    <property type="project" value="TreeGrafter"/>
</dbReference>
<protein>
    <submittedName>
        <fullName evidence="4">Uncharacterized protein</fullName>
    </submittedName>
</protein>
<dbReference type="GO" id="GO:0006506">
    <property type="term" value="P:GPI anchor biosynthetic process"/>
    <property type="evidence" value="ECO:0007669"/>
    <property type="project" value="TreeGrafter"/>
</dbReference>
<name>A0AAE8N516_9PEZI</name>
<feature type="signal peptide" evidence="3">
    <location>
        <begin position="1"/>
        <end position="26"/>
    </location>
</feature>
<reference evidence="4" key="1">
    <citation type="submission" date="2018-03" db="EMBL/GenBank/DDBJ databases">
        <authorList>
            <person name="Guldener U."/>
        </authorList>
    </citation>
    <scope>NUCLEOTIDE SEQUENCE</scope>
</reference>